<feature type="domain" description="AMP-binding enzyme C-terminal" evidence="1">
    <location>
        <begin position="2"/>
        <end position="59"/>
    </location>
</feature>
<name>A0A9X2HDW5_9MICC</name>
<accession>A0A9X2HDW5</accession>
<comment type="caution">
    <text evidence="2">The sequence shown here is derived from an EMBL/GenBank/DDBJ whole genome shotgun (WGS) entry which is preliminary data.</text>
</comment>
<organism evidence="2 3">
    <name type="scientific">Rothia santali</name>
    <dbReference type="NCBI Taxonomy" id="2949643"/>
    <lineage>
        <taxon>Bacteria</taxon>
        <taxon>Bacillati</taxon>
        <taxon>Actinomycetota</taxon>
        <taxon>Actinomycetes</taxon>
        <taxon>Micrococcales</taxon>
        <taxon>Micrococcaceae</taxon>
        <taxon>Rothia</taxon>
    </lineage>
</organism>
<dbReference type="SUPFAM" id="SSF56801">
    <property type="entry name" value="Acetyl-CoA synthetase-like"/>
    <property type="match status" value="1"/>
</dbReference>
<dbReference type="InterPro" id="IPR025110">
    <property type="entry name" value="AMP-bd_C"/>
</dbReference>
<protein>
    <recommendedName>
        <fullName evidence="1">AMP-binding enzyme C-terminal domain-containing protein</fullName>
    </recommendedName>
</protein>
<evidence type="ECO:0000259" key="1">
    <source>
        <dbReference type="Pfam" id="PF13193"/>
    </source>
</evidence>
<evidence type="ECO:0000313" key="3">
    <source>
        <dbReference type="Proteomes" id="UP001139502"/>
    </source>
</evidence>
<dbReference type="Proteomes" id="UP001139502">
    <property type="component" value="Unassembled WGS sequence"/>
</dbReference>
<gene>
    <name evidence="2" type="ORF">NBM05_03085</name>
</gene>
<proteinExistence type="predicted"/>
<dbReference type="AlphaFoldDB" id="A0A9X2HDW5"/>
<dbReference type="Pfam" id="PF13193">
    <property type="entry name" value="AMP-binding_C"/>
    <property type="match status" value="1"/>
</dbReference>
<evidence type="ECO:0000313" key="2">
    <source>
        <dbReference type="EMBL" id="MCP3425042.1"/>
    </source>
</evidence>
<reference evidence="2" key="1">
    <citation type="submission" date="2022-06" db="EMBL/GenBank/DDBJ databases">
        <title>Rothia sp. isolated from sandalwood seedling.</title>
        <authorList>
            <person name="Tuikhar N."/>
            <person name="Kirdat K."/>
            <person name="Thorat V."/>
            <person name="Swetha P."/>
            <person name="Padma S."/>
            <person name="Sundararaj R."/>
            <person name="Yadav A."/>
        </authorList>
    </citation>
    <scope>NUCLEOTIDE SEQUENCE</scope>
    <source>
        <strain evidence="2">AR01</strain>
    </source>
</reference>
<keyword evidence="3" id="KW-1185">Reference proteome</keyword>
<sequence>MGIPDERWGTAVAAVVSRRPGAAVDPAGLRERVAGALGRAAAPKTLLVLDELPAASTGKPDRAAAARLLAAAREGAPRPATRPPGEGHP</sequence>
<dbReference type="InterPro" id="IPR045851">
    <property type="entry name" value="AMP-bd_C_sf"/>
</dbReference>
<dbReference type="Gene3D" id="3.30.300.30">
    <property type="match status" value="1"/>
</dbReference>
<dbReference type="EMBL" id="JANAFB010000004">
    <property type="protein sequence ID" value="MCP3425042.1"/>
    <property type="molecule type" value="Genomic_DNA"/>
</dbReference>